<proteinExistence type="predicted"/>
<gene>
    <name evidence="1" type="ORF">DSO57_1020768</name>
</gene>
<organism evidence="1 2">
    <name type="scientific">Entomophthora muscae</name>
    <dbReference type="NCBI Taxonomy" id="34485"/>
    <lineage>
        <taxon>Eukaryota</taxon>
        <taxon>Fungi</taxon>
        <taxon>Fungi incertae sedis</taxon>
        <taxon>Zoopagomycota</taxon>
        <taxon>Entomophthoromycotina</taxon>
        <taxon>Entomophthoromycetes</taxon>
        <taxon>Entomophthorales</taxon>
        <taxon>Entomophthoraceae</taxon>
        <taxon>Entomophthora</taxon>
    </lineage>
</organism>
<dbReference type="EMBL" id="QTSX02006488">
    <property type="protein sequence ID" value="KAJ9053792.1"/>
    <property type="molecule type" value="Genomic_DNA"/>
</dbReference>
<evidence type="ECO:0000313" key="1">
    <source>
        <dbReference type="EMBL" id="KAJ9053792.1"/>
    </source>
</evidence>
<dbReference type="Proteomes" id="UP001165960">
    <property type="component" value="Unassembled WGS sequence"/>
</dbReference>
<comment type="caution">
    <text evidence="1">The sequence shown here is derived from an EMBL/GenBank/DDBJ whole genome shotgun (WGS) entry which is preliminary data.</text>
</comment>
<evidence type="ECO:0000313" key="2">
    <source>
        <dbReference type="Proteomes" id="UP001165960"/>
    </source>
</evidence>
<reference evidence="1" key="1">
    <citation type="submission" date="2022-04" db="EMBL/GenBank/DDBJ databases">
        <title>Genome of the entomopathogenic fungus Entomophthora muscae.</title>
        <authorList>
            <person name="Elya C."/>
            <person name="Lovett B.R."/>
            <person name="Lee E."/>
            <person name="Macias A.M."/>
            <person name="Hajek A.E."/>
            <person name="De Bivort B.L."/>
            <person name="Kasson M.T."/>
            <person name="De Fine Licht H.H."/>
            <person name="Stajich J.E."/>
        </authorList>
    </citation>
    <scope>NUCLEOTIDE SEQUENCE</scope>
    <source>
        <strain evidence="1">Berkeley</strain>
    </source>
</reference>
<keyword evidence="2" id="KW-1185">Reference proteome</keyword>
<name>A0ACC2RUR1_9FUNG</name>
<protein>
    <submittedName>
        <fullName evidence="1">Uncharacterized protein</fullName>
    </submittedName>
</protein>
<accession>A0ACC2RUR1</accession>
<sequence length="221" mass="25176">MHSNNPSLKAIHSNKTKPSTFKSLIKICLGKKPRYTVRSRNPHLLDFVSAGDSLRMKNSSLVNMNKPKSCLAFLLQKEHGTFGNELQINATSHCLHSCSKFFLSFTSPPTLSVLDFYGNTDRYQWITCPRRRWRRKLVEIANPTETLATYTSHPKYLTRVFGLGTVIFNFKLAPHLILAFIFLLSNVLMKERHSTFIPLSPCISTMTSETSTLVDEGFLLY</sequence>